<sequence length="178" mass="19785">MRRGKVKIKPITNAKARHVCFSKRHQVVIKKANELSILCGVNVAVAVFSPVGKPFFFGCPTAQAVTRCLLGMGPSNPTMGDERNDSGDEIRILQELNLKYQQLQQENEVEKKKNRLSQQAVNNEHGEHLMLQWPASDLNVLGLNELEAFGTKLNIIDDTINSYHVVLSSREGSTNSDA</sequence>
<dbReference type="PRINTS" id="PR00404">
    <property type="entry name" value="MADSDOMAIN"/>
</dbReference>
<name>A0A6G1CGN8_9ORYZ</name>
<proteinExistence type="predicted"/>
<evidence type="ECO:0000256" key="1">
    <source>
        <dbReference type="ARBA" id="ARBA00004123"/>
    </source>
</evidence>
<dbReference type="GO" id="GO:0005634">
    <property type="term" value="C:nucleus"/>
    <property type="evidence" value="ECO:0007669"/>
    <property type="project" value="UniProtKB-SubCell"/>
</dbReference>
<evidence type="ECO:0000256" key="2">
    <source>
        <dbReference type="ARBA" id="ARBA00023015"/>
    </source>
</evidence>
<dbReference type="AlphaFoldDB" id="A0A6G1CGN8"/>
<dbReference type="GO" id="GO:0000978">
    <property type="term" value="F:RNA polymerase II cis-regulatory region sequence-specific DNA binding"/>
    <property type="evidence" value="ECO:0007669"/>
    <property type="project" value="TreeGrafter"/>
</dbReference>
<feature type="coiled-coil region" evidence="6">
    <location>
        <begin position="93"/>
        <end position="120"/>
    </location>
</feature>
<dbReference type="Gene3D" id="3.40.1810.10">
    <property type="entry name" value="Transcription factor, MADS-box"/>
    <property type="match status" value="1"/>
</dbReference>
<dbReference type="PANTHER" id="PTHR11945">
    <property type="entry name" value="MADS BOX PROTEIN"/>
    <property type="match status" value="1"/>
</dbReference>
<evidence type="ECO:0000259" key="7">
    <source>
        <dbReference type="PROSITE" id="PS50066"/>
    </source>
</evidence>
<dbReference type="OrthoDB" id="693648at2759"/>
<keyword evidence="3" id="KW-0238">DNA-binding</keyword>
<keyword evidence="5" id="KW-0539">Nucleus</keyword>
<dbReference type="SMART" id="SM00432">
    <property type="entry name" value="MADS"/>
    <property type="match status" value="1"/>
</dbReference>
<feature type="domain" description="MADS-box" evidence="7">
    <location>
        <begin position="1"/>
        <end position="61"/>
    </location>
</feature>
<evidence type="ECO:0000256" key="3">
    <source>
        <dbReference type="ARBA" id="ARBA00023125"/>
    </source>
</evidence>
<keyword evidence="2" id="KW-0805">Transcription regulation</keyword>
<dbReference type="CDD" id="cd00120">
    <property type="entry name" value="MADS"/>
    <property type="match status" value="1"/>
</dbReference>
<evidence type="ECO:0000313" key="9">
    <source>
        <dbReference type="Proteomes" id="UP000479710"/>
    </source>
</evidence>
<dbReference type="InterPro" id="IPR002100">
    <property type="entry name" value="TF_MADSbox"/>
</dbReference>
<keyword evidence="4" id="KW-0804">Transcription</keyword>
<keyword evidence="9" id="KW-1185">Reference proteome</keyword>
<organism evidence="8 9">
    <name type="scientific">Oryza meyeriana var. granulata</name>
    <dbReference type="NCBI Taxonomy" id="110450"/>
    <lineage>
        <taxon>Eukaryota</taxon>
        <taxon>Viridiplantae</taxon>
        <taxon>Streptophyta</taxon>
        <taxon>Embryophyta</taxon>
        <taxon>Tracheophyta</taxon>
        <taxon>Spermatophyta</taxon>
        <taxon>Magnoliopsida</taxon>
        <taxon>Liliopsida</taxon>
        <taxon>Poales</taxon>
        <taxon>Poaceae</taxon>
        <taxon>BOP clade</taxon>
        <taxon>Oryzoideae</taxon>
        <taxon>Oryzeae</taxon>
        <taxon>Oryzinae</taxon>
        <taxon>Oryza</taxon>
        <taxon>Oryza meyeriana</taxon>
    </lineage>
</organism>
<keyword evidence="6" id="KW-0175">Coiled coil</keyword>
<evidence type="ECO:0000256" key="6">
    <source>
        <dbReference type="SAM" id="Coils"/>
    </source>
</evidence>
<reference evidence="8 9" key="1">
    <citation type="submission" date="2019-11" db="EMBL/GenBank/DDBJ databases">
        <title>Whole genome sequence of Oryza granulata.</title>
        <authorList>
            <person name="Li W."/>
        </authorList>
    </citation>
    <scope>NUCLEOTIDE SEQUENCE [LARGE SCALE GENOMIC DNA]</scope>
    <source>
        <strain evidence="9">cv. Menghai</strain>
        <tissue evidence="8">Leaf</tissue>
    </source>
</reference>
<gene>
    <name evidence="8" type="ORF">E2562_024169</name>
</gene>
<evidence type="ECO:0000256" key="5">
    <source>
        <dbReference type="ARBA" id="ARBA00023242"/>
    </source>
</evidence>
<dbReference type="EMBL" id="SPHZ02000009">
    <property type="protein sequence ID" value="KAF0899795.1"/>
    <property type="molecule type" value="Genomic_DNA"/>
</dbReference>
<dbReference type="Proteomes" id="UP000479710">
    <property type="component" value="Unassembled WGS sequence"/>
</dbReference>
<dbReference type="GO" id="GO:0045893">
    <property type="term" value="P:positive regulation of DNA-templated transcription"/>
    <property type="evidence" value="ECO:0007669"/>
    <property type="project" value="UniProtKB-ARBA"/>
</dbReference>
<dbReference type="GO" id="GO:0000981">
    <property type="term" value="F:DNA-binding transcription factor activity, RNA polymerase II-specific"/>
    <property type="evidence" value="ECO:0007669"/>
    <property type="project" value="TreeGrafter"/>
</dbReference>
<dbReference type="PANTHER" id="PTHR11945:SF534">
    <property type="entry name" value="MYOCYTE-SPECIFIC ENHANCER FACTOR 2"/>
    <property type="match status" value="1"/>
</dbReference>
<dbReference type="Pfam" id="PF00319">
    <property type="entry name" value="SRF-TF"/>
    <property type="match status" value="1"/>
</dbReference>
<protein>
    <recommendedName>
        <fullName evidence="7">MADS-box domain-containing protein</fullName>
    </recommendedName>
</protein>
<dbReference type="PROSITE" id="PS50066">
    <property type="entry name" value="MADS_BOX_2"/>
    <property type="match status" value="1"/>
</dbReference>
<evidence type="ECO:0000313" key="8">
    <source>
        <dbReference type="EMBL" id="KAF0899795.1"/>
    </source>
</evidence>
<accession>A0A6G1CGN8</accession>
<comment type="subcellular location">
    <subcellularLocation>
        <location evidence="1">Nucleus</location>
    </subcellularLocation>
</comment>
<comment type="caution">
    <text evidence="8">The sequence shown here is derived from an EMBL/GenBank/DDBJ whole genome shotgun (WGS) entry which is preliminary data.</text>
</comment>
<dbReference type="SUPFAM" id="SSF55455">
    <property type="entry name" value="SRF-like"/>
    <property type="match status" value="1"/>
</dbReference>
<dbReference type="InterPro" id="IPR036879">
    <property type="entry name" value="TF_MADSbox_sf"/>
</dbReference>
<dbReference type="GO" id="GO:0046983">
    <property type="term" value="F:protein dimerization activity"/>
    <property type="evidence" value="ECO:0007669"/>
    <property type="project" value="InterPro"/>
</dbReference>
<evidence type="ECO:0000256" key="4">
    <source>
        <dbReference type="ARBA" id="ARBA00023163"/>
    </source>
</evidence>